<evidence type="ECO:0000256" key="1">
    <source>
        <dbReference type="SAM" id="MobiDB-lite"/>
    </source>
</evidence>
<dbReference type="PANTHER" id="PTHR11161">
    <property type="entry name" value="O-ACYLTRANSFERASE"/>
    <property type="match status" value="1"/>
</dbReference>
<feature type="transmembrane region" description="Helical" evidence="2">
    <location>
        <begin position="114"/>
        <end position="132"/>
    </location>
</feature>
<dbReference type="AlphaFoldDB" id="A0A8K0JTU4"/>
<keyword evidence="2" id="KW-0812">Transmembrane</keyword>
<comment type="caution">
    <text evidence="3">The sequence shown here is derived from an EMBL/GenBank/DDBJ whole genome shotgun (WGS) entry which is preliminary data.</text>
</comment>
<feature type="transmembrane region" description="Helical" evidence="2">
    <location>
        <begin position="74"/>
        <end position="94"/>
    </location>
</feature>
<dbReference type="Proteomes" id="UP000792457">
    <property type="component" value="Unassembled WGS sequence"/>
</dbReference>
<keyword evidence="4" id="KW-1185">Reference proteome</keyword>
<organism evidence="3 4">
    <name type="scientific">Ladona fulva</name>
    <name type="common">Scarce chaser dragonfly</name>
    <name type="synonym">Libellula fulva</name>
    <dbReference type="NCBI Taxonomy" id="123851"/>
    <lineage>
        <taxon>Eukaryota</taxon>
        <taxon>Metazoa</taxon>
        <taxon>Ecdysozoa</taxon>
        <taxon>Arthropoda</taxon>
        <taxon>Hexapoda</taxon>
        <taxon>Insecta</taxon>
        <taxon>Pterygota</taxon>
        <taxon>Palaeoptera</taxon>
        <taxon>Odonata</taxon>
        <taxon>Epiprocta</taxon>
        <taxon>Anisoptera</taxon>
        <taxon>Libelluloidea</taxon>
        <taxon>Libellulidae</taxon>
        <taxon>Ladona</taxon>
    </lineage>
</organism>
<accession>A0A8K0JTU4</accession>
<feature type="transmembrane region" description="Helical" evidence="2">
    <location>
        <begin position="43"/>
        <end position="62"/>
    </location>
</feature>
<sequence>MVAFCWVLSTGCCLAVIFGAFGMMQKGYVYDVVESALYAGLHRTVWAIGLAWVIFACCHGHGGPVNTLLSWKAMAPLSRLTYAAYLSHFAVLTYNTGVTRTVGFLSPYYVARDFLGNLAITLAISAVVSLVFEAPFMTISKVLLKGGGKKPGVSKPQLMDGSTETTKEHFSGNVDEEAPSGESDIAAESVPNLGNEQKEEISNKHSYENKAFDAVT</sequence>
<feature type="region of interest" description="Disordered" evidence="1">
    <location>
        <begin position="147"/>
        <end position="216"/>
    </location>
</feature>
<dbReference type="PANTHER" id="PTHR11161:SF0">
    <property type="entry name" value="O-ACYLTRANSFERASE LIKE PROTEIN"/>
    <property type="match status" value="1"/>
</dbReference>
<name>A0A8K0JTU4_LADFU</name>
<protein>
    <recommendedName>
        <fullName evidence="5">Nose resistant to fluoxetine protein 6</fullName>
    </recommendedName>
</protein>
<evidence type="ECO:0008006" key="5">
    <source>
        <dbReference type="Google" id="ProtNLM"/>
    </source>
</evidence>
<dbReference type="InterPro" id="IPR052728">
    <property type="entry name" value="O2_lipid_transport_reg"/>
</dbReference>
<proteinExistence type="predicted"/>
<reference evidence="3" key="2">
    <citation type="submission" date="2017-10" db="EMBL/GenBank/DDBJ databases">
        <title>Ladona fulva Genome sequencing and assembly.</title>
        <authorList>
            <person name="Murali S."/>
            <person name="Richards S."/>
            <person name="Bandaranaike D."/>
            <person name="Bellair M."/>
            <person name="Blankenburg K."/>
            <person name="Chao H."/>
            <person name="Dinh H."/>
            <person name="Doddapaneni H."/>
            <person name="Dugan-Rocha S."/>
            <person name="Elkadiri S."/>
            <person name="Gnanaolivu R."/>
            <person name="Hernandez B."/>
            <person name="Skinner E."/>
            <person name="Javaid M."/>
            <person name="Lee S."/>
            <person name="Li M."/>
            <person name="Ming W."/>
            <person name="Munidasa M."/>
            <person name="Muniz J."/>
            <person name="Nguyen L."/>
            <person name="Hughes D."/>
            <person name="Osuji N."/>
            <person name="Pu L.-L."/>
            <person name="Puazo M."/>
            <person name="Qu C."/>
            <person name="Quiroz J."/>
            <person name="Raj R."/>
            <person name="Weissenberger G."/>
            <person name="Xin Y."/>
            <person name="Zou X."/>
            <person name="Han Y."/>
            <person name="Worley K."/>
            <person name="Muzny D."/>
            <person name="Gibbs R."/>
        </authorList>
    </citation>
    <scope>NUCLEOTIDE SEQUENCE</scope>
    <source>
        <strain evidence="3">Sampled in the wild</strain>
    </source>
</reference>
<dbReference type="EMBL" id="KZ308131">
    <property type="protein sequence ID" value="KAG8222353.1"/>
    <property type="molecule type" value="Genomic_DNA"/>
</dbReference>
<evidence type="ECO:0000313" key="4">
    <source>
        <dbReference type="Proteomes" id="UP000792457"/>
    </source>
</evidence>
<evidence type="ECO:0000256" key="2">
    <source>
        <dbReference type="SAM" id="Phobius"/>
    </source>
</evidence>
<evidence type="ECO:0000313" key="3">
    <source>
        <dbReference type="EMBL" id="KAG8222353.1"/>
    </source>
</evidence>
<keyword evidence="2" id="KW-0472">Membrane</keyword>
<keyword evidence="2" id="KW-1133">Transmembrane helix</keyword>
<feature type="compositionally biased region" description="Basic and acidic residues" evidence="1">
    <location>
        <begin position="196"/>
        <end position="216"/>
    </location>
</feature>
<dbReference type="OrthoDB" id="207378at2759"/>
<gene>
    <name evidence="3" type="ORF">J437_LFUL015949</name>
</gene>
<reference evidence="3" key="1">
    <citation type="submission" date="2013-04" db="EMBL/GenBank/DDBJ databases">
        <authorList>
            <person name="Qu J."/>
            <person name="Murali S.C."/>
            <person name="Bandaranaike D."/>
            <person name="Bellair M."/>
            <person name="Blankenburg K."/>
            <person name="Chao H."/>
            <person name="Dinh H."/>
            <person name="Doddapaneni H."/>
            <person name="Downs B."/>
            <person name="Dugan-Rocha S."/>
            <person name="Elkadiri S."/>
            <person name="Gnanaolivu R.D."/>
            <person name="Hernandez B."/>
            <person name="Javaid M."/>
            <person name="Jayaseelan J.C."/>
            <person name="Lee S."/>
            <person name="Li M."/>
            <person name="Ming W."/>
            <person name="Munidasa M."/>
            <person name="Muniz J."/>
            <person name="Nguyen L."/>
            <person name="Ongeri F."/>
            <person name="Osuji N."/>
            <person name="Pu L.-L."/>
            <person name="Puazo M."/>
            <person name="Qu C."/>
            <person name="Quiroz J."/>
            <person name="Raj R."/>
            <person name="Weissenberger G."/>
            <person name="Xin Y."/>
            <person name="Zou X."/>
            <person name="Han Y."/>
            <person name="Richards S."/>
            <person name="Worley K."/>
            <person name="Muzny D."/>
            <person name="Gibbs R."/>
        </authorList>
    </citation>
    <scope>NUCLEOTIDE SEQUENCE</scope>
    <source>
        <strain evidence="3">Sampled in the wild</strain>
    </source>
</reference>